<dbReference type="PANTHER" id="PTHR21228">
    <property type="entry name" value="FAST LEU-RICH DOMAIN-CONTAINING"/>
    <property type="match status" value="1"/>
</dbReference>
<dbReference type="GO" id="GO:0000963">
    <property type="term" value="P:mitochondrial RNA processing"/>
    <property type="evidence" value="ECO:0007669"/>
    <property type="project" value="TreeGrafter"/>
</dbReference>
<dbReference type="PROSITE" id="PS51286">
    <property type="entry name" value="RAP"/>
    <property type="match status" value="1"/>
</dbReference>
<evidence type="ECO:0000313" key="3">
    <source>
        <dbReference type="Proteomes" id="UP000236333"/>
    </source>
</evidence>
<dbReference type="GO" id="GO:0003723">
    <property type="term" value="F:RNA binding"/>
    <property type="evidence" value="ECO:0007669"/>
    <property type="project" value="TreeGrafter"/>
</dbReference>
<dbReference type="GO" id="GO:0009507">
    <property type="term" value="C:chloroplast"/>
    <property type="evidence" value="ECO:0007669"/>
    <property type="project" value="GOC"/>
</dbReference>
<comment type="caution">
    <text evidence="2">The sequence shown here is derived from an EMBL/GenBank/DDBJ whole genome shotgun (WGS) entry which is preliminary data.</text>
</comment>
<name>A0A2J7ZQ93_9CHLO</name>
<accession>A0A2J7ZQ93</accession>
<dbReference type="GO" id="GO:0035770">
    <property type="term" value="C:ribonucleoprotein granule"/>
    <property type="evidence" value="ECO:0007669"/>
    <property type="project" value="TreeGrafter"/>
</dbReference>
<dbReference type="OrthoDB" id="385235at2759"/>
<evidence type="ECO:0000313" key="2">
    <source>
        <dbReference type="EMBL" id="PNH02426.1"/>
    </source>
</evidence>
<organism evidence="2 3">
    <name type="scientific">Tetrabaena socialis</name>
    <dbReference type="NCBI Taxonomy" id="47790"/>
    <lineage>
        <taxon>Eukaryota</taxon>
        <taxon>Viridiplantae</taxon>
        <taxon>Chlorophyta</taxon>
        <taxon>core chlorophytes</taxon>
        <taxon>Chlorophyceae</taxon>
        <taxon>CS clade</taxon>
        <taxon>Chlamydomonadales</taxon>
        <taxon>Tetrabaenaceae</taxon>
        <taxon>Tetrabaena</taxon>
    </lineage>
</organism>
<dbReference type="GO" id="GO:0044528">
    <property type="term" value="P:regulation of mitochondrial mRNA stability"/>
    <property type="evidence" value="ECO:0007669"/>
    <property type="project" value="TreeGrafter"/>
</dbReference>
<protein>
    <recommendedName>
        <fullName evidence="1">RAP domain-containing protein</fullName>
    </recommendedName>
</protein>
<dbReference type="EMBL" id="PGGS01000658">
    <property type="protein sequence ID" value="PNH02426.1"/>
    <property type="molecule type" value="Genomic_DNA"/>
</dbReference>
<dbReference type="Proteomes" id="UP000236333">
    <property type="component" value="Unassembled WGS sequence"/>
</dbReference>
<evidence type="ECO:0000259" key="1">
    <source>
        <dbReference type="PROSITE" id="PS51286"/>
    </source>
</evidence>
<feature type="domain" description="RAP" evidence="1">
    <location>
        <begin position="608"/>
        <end position="672"/>
    </location>
</feature>
<dbReference type="GO" id="GO:1901259">
    <property type="term" value="P:chloroplast rRNA processing"/>
    <property type="evidence" value="ECO:0007669"/>
    <property type="project" value="TreeGrafter"/>
</dbReference>
<dbReference type="GO" id="GO:0005759">
    <property type="term" value="C:mitochondrial matrix"/>
    <property type="evidence" value="ECO:0007669"/>
    <property type="project" value="TreeGrafter"/>
</dbReference>
<sequence length="681" mass="73300">MLGMAPGQQPRDGDPSRAGLLHHTLATLAAAYLPLVPRLKDAKHCVVPLWACAKAGYWGGGLAAALLQRLWRDGGELMLQANSQGHANMWWSLSTAPLGEVLQAADTEALMNVSADSLLRMGAADIEPQHCSNVLLACARLRRCPGPLLHHLTACLAAQPEANQQDLTNGLYTLGELCEDCGHSPRPQDLQRLAAQVVGWLTGEPRATGSWRQQEGSGGGFIPQGLSNMLLGCSKLGYADLALLRPLADAAGQAAGRHAPAVECLAAEVQQRLQRQPNAFAPQNLSNILYALALLQPERGPQWSAVVELLAAECRRREFAGFSAQDISMSAWALEKLGYRNDQGWFAAAVAGAVQPGVMSAFNQQDFTNLWCTLALVRHRPATALLEGTIAASEALRTQGQGQTCAGLLWALATLGGPHDKRLVDVLVKRLWELLPREVDEQEMSNSMWALAVIGPRALFRYRRFVKRLLRKLARRWNETEAAAVGHGSCARPINTLGLIQLQQVQVELAHADGCSELAGILAAAGGGDSQQPGSLLSAMRYAAEGQEQADSTTSVLQRQVVSALGRLQRQQQAEGVPLVASVAEEQLVEGLVGRVDVVVELAGGRRVAVEVDGPTHFLANDPHTKSCNGPTKLRDRCLGRLFGAGNVASVPYWQWDELRRDKVLQEEYLLGLLSLAPCGP</sequence>
<dbReference type="InterPro" id="IPR013584">
    <property type="entry name" value="RAP"/>
</dbReference>
<reference evidence="2 3" key="1">
    <citation type="journal article" date="2017" name="Mol. Biol. Evol.">
        <title>The 4-celled Tetrabaena socialis nuclear genome reveals the essential components for genetic control of cell number at the origin of multicellularity in the volvocine lineage.</title>
        <authorList>
            <person name="Featherston J."/>
            <person name="Arakaki Y."/>
            <person name="Hanschen E.R."/>
            <person name="Ferris P.J."/>
            <person name="Michod R.E."/>
            <person name="Olson B.J.S.C."/>
            <person name="Nozaki H."/>
            <person name="Durand P.M."/>
        </authorList>
    </citation>
    <scope>NUCLEOTIDE SEQUENCE [LARGE SCALE GENOMIC DNA]</scope>
    <source>
        <strain evidence="2 3">NIES-571</strain>
    </source>
</reference>
<dbReference type="AlphaFoldDB" id="A0A2J7ZQ93"/>
<dbReference type="InterPro" id="IPR050870">
    <property type="entry name" value="FAST_kinase"/>
</dbReference>
<proteinExistence type="predicted"/>
<keyword evidence="3" id="KW-1185">Reference proteome</keyword>
<gene>
    <name evidence="2" type="ORF">TSOC_011602</name>
</gene>
<dbReference type="Pfam" id="PF08373">
    <property type="entry name" value="RAP"/>
    <property type="match status" value="1"/>
</dbReference>
<dbReference type="PANTHER" id="PTHR21228:SF40">
    <property type="entry name" value="LD45607P"/>
    <property type="match status" value="1"/>
</dbReference>